<evidence type="ECO:0000313" key="3">
    <source>
        <dbReference type="Proteomes" id="UP000830115"/>
    </source>
</evidence>
<keyword evidence="3" id="KW-1185">Reference proteome</keyword>
<dbReference type="RefSeq" id="WP_248868525.1">
    <property type="nucleotide sequence ID" value="NZ_CP086322.1"/>
</dbReference>
<accession>A0ABY4MJN1</accession>
<feature type="region of interest" description="Disordered" evidence="1">
    <location>
        <begin position="1"/>
        <end position="49"/>
    </location>
</feature>
<proteinExistence type="predicted"/>
<dbReference type="EMBL" id="CP086322">
    <property type="protein sequence ID" value="UQA97552.1"/>
    <property type="molecule type" value="Genomic_DNA"/>
</dbReference>
<name>A0ABY4MJN1_9ACTN</name>
<sequence>MPVPKGRYAVDADNDGGGRRSVDVTVDPASPHKIKARTSGGRATVESTD</sequence>
<evidence type="ECO:0000256" key="1">
    <source>
        <dbReference type="SAM" id="MobiDB-lite"/>
    </source>
</evidence>
<evidence type="ECO:0000313" key="2">
    <source>
        <dbReference type="EMBL" id="UQA97552.1"/>
    </source>
</evidence>
<organism evidence="2 3">
    <name type="scientific">Streptomyces halobius</name>
    <dbReference type="NCBI Taxonomy" id="2879846"/>
    <lineage>
        <taxon>Bacteria</taxon>
        <taxon>Bacillati</taxon>
        <taxon>Actinomycetota</taxon>
        <taxon>Actinomycetes</taxon>
        <taxon>Kitasatosporales</taxon>
        <taxon>Streptomycetaceae</taxon>
        <taxon>Streptomyces</taxon>
    </lineage>
</organism>
<reference evidence="2" key="1">
    <citation type="submission" date="2021-10" db="EMBL/GenBank/DDBJ databases">
        <title>Streptomyces nigrumlapis sp.nov.,an antimicrobial producing actinobacterium isolated from Black Gobi rocks.</title>
        <authorList>
            <person name="Wen Y."/>
            <person name="Zhang W."/>
            <person name="Liu X.G."/>
        </authorList>
    </citation>
    <scope>NUCLEOTIDE SEQUENCE</scope>
    <source>
        <strain evidence="2">ST13-2-2</strain>
    </source>
</reference>
<dbReference type="Proteomes" id="UP000830115">
    <property type="component" value="Chromosome"/>
</dbReference>
<protein>
    <submittedName>
        <fullName evidence="2">Uncharacterized protein</fullName>
    </submittedName>
</protein>
<gene>
    <name evidence="2" type="ORF">K9S39_41935</name>
</gene>